<dbReference type="Gene3D" id="3.30.470.10">
    <property type="match status" value="1"/>
</dbReference>
<gene>
    <name evidence="13" type="ORF">FX988_02354</name>
</gene>
<keyword evidence="14" id="KW-1185">Reference proteome</keyword>
<dbReference type="InterPro" id="IPR043132">
    <property type="entry name" value="BCAT-like_C"/>
</dbReference>
<evidence type="ECO:0000256" key="12">
    <source>
        <dbReference type="RuleBase" id="RU004516"/>
    </source>
</evidence>
<dbReference type="GO" id="GO:0046656">
    <property type="term" value="P:folic acid biosynthetic process"/>
    <property type="evidence" value="ECO:0007669"/>
    <property type="project" value="UniProtKB-KW"/>
</dbReference>
<dbReference type="Proteomes" id="UP000464524">
    <property type="component" value="Chromosome"/>
</dbReference>
<name>A0A857JJJ9_9ALTE</name>
<dbReference type="FunFam" id="3.20.10.10:FF:000002">
    <property type="entry name" value="D-alanine aminotransferase"/>
    <property type="match status" value="1"/>
</dbReference>
<comment type="cofactor">
    <cofactor evidence="1 12">
        <name>pyridoxal 5'-phosphate</name>
        <dbReference type="ChEBI" id="CHEBI:597326"/>
    </cofactor>
</comment>
<evidence type="ECO:0000256" key="7">
    <source>
        <dbReference type="ARBA" id="ARBA00049529"/>
    </source>
</evidence>
<dbReference type="InterPro" id="IPR036038">
    <property type="entry name" value="Aminotransferase-like"/>
</dbReference>
<dbReference type="Pfam" id="PF01063">
    <property type="entry name" value="Aminotran_4"/>
    <property type="match status" value="1"/>
</dbReference>
<evidence type="ECO:0000256" key="10">
    <source>
        <dbReference type="ARBA" id="ARBA00080135"/>
    </source>
</evidence>
<evidence type="ECO:0000313" key="14">
    <source>
        <dbReference type="Proteomes" id="UP000464524"/>
    </source>
</evidence>
<dbReference type="PANTHER" id="PTHR42743">
    <property type="entry name" value="AMINO-ACID AMINOTRANSFERASE"/>
    <property type="match status" value="1"/>
</dbReference>
<keyword evidence="3 12" id="KW-0663">Pyridoxal phosphate</keyword>
<dbReference type="PANTHER" id="PTHR42743:SF10">
    <property type="entry name" value="D-ALANINE AMINOTRANSFERASE"/>
    <property type="match status" value="1"/>
</dbReference>
<dbReference type="RefSeq" id="WP_160180014.1">
    <property type="nucleotide sequence ID" value="NZ_CP047656.1"/>
</dbReference>
<evidence type="ECO:0000256" key="11">
    <source>
        <dbReference type="RuleBase" id="RU004106"/>
    </source>
</evidence>
<proteinExistence type="inferred from homology"/>
<dbReference type="InterPro" id="IPR050571">
    <property type="entry name" value="Class-IV_PLP-Dep_Aminotrnsfr"/>
</dbReference>
<dbReference type="OrthoDB" id="21319at2"/>
<dbReference type="CDD" id="cd01558">
    <property type="entry name" value="D-AAT_like"/>
    <property type="match status" value="1"/>
</dbReference>
<dbReference type="AlphaFoldDB" id="A0A857JJJ9"/>
<dbReference type="InterPro" id="IPR018300">
    <property type="entry name" value="Aminotrans_IV_CS"/>
</dbReference>
<evidence type="ECO:0000256" key="8">
    <source>
        <dbReference type="ARBA" id="ARBA00054027"/>
    </source>
</evidence>
<keyword evidence="4" id="KW-0289">Folate biosynthesis</keyword>
<dbReference type="EC" id="4.1.3.38" evidence="6"/>
<evidence type="ECO:0000256" key="5">
    <source>
        <dbReference type="ARBA" id="ARBA00035633"/>
    </source>
</evidence>
<evidence type="ECO:0000256" key="4">
    <source>
        <dbReference type="ARBA" id="ARBA00022909"/>
    </source>
</evidence>
<dbReference type="KEGG" id="pmes:FX988_02354"/>
<keyword evidence="13" id="KW-0032">Aminotransferase</keyword>
<dbReference type="GO" id="GO:0005829">
    <property type="term" value="C:cytosol"/>
    <property type="evidence" value="ECO:0007669"/>
    <property type="project" value="TreeGrafter"/>
</dbReference>
<evidence type="ECO:0000256" key="1">
    <source>
        <dbReference type="ARBA" id="ARBA00001933"/>
    </source>
</evidence>
<dbReference type="EMBL" id="CP047656">
    <property type="protein sequence ID" value="QHJ12103.1"/>
    <property type="molecule type" value="Genomic_DNA"/>
</dbReference>
<dbReference type="InterPro" id="IPR001544">
    <property type="entry name" value="Aminotrans_IV"/>
</dbReference>
<reference evidence="13 14" key="1">
    <citation type="submission" date="2019-12" db="EMBL/GenBank/DDBJ databases">
        <title>Genome sequencing and assembly of endphytes of Porphyra tenera.</title>
        <authorList>
            <person name="Park J.M."/>
            <person name="Shin R."/>
            <person name="Jo S.H."/>
        </authorList>
    </citation>
    <scope>NUCLEOTIDE SEQUENCE [LARGE SCALE GENOMIC DNA]</scope>
    <source>
        <strain evidence="13 14">GPM4</strain>
    </source>
</reference>
<evidence type="ECO:0000313" key="13">
    <source>
        <dbReference type="EMBL" id="QHJ12103.1"/>
    </source>
</evidence>
<evidence type="ECO:0000256" key="3">
    <source>
        <dbReference type="ARBA" id="ARBA00022898"/>
    </source>
</evidence>
<evidence type="ECO:0000256" key="6">
    <source>
        <dbReference type="ARBA" id="ARBA00035676"/>
    </source>
</evidence>
<comment type="pathway">
    <text evidence="5">Cofactor biosynthesis; tetrahydrofolate biosynthesis; 4-aminobenzoate from chorismate: step 2/2.</text>
</comment>
<comment type="similarity">
    <text evidence="2 11">Belongs to the class-IV pyridoxal-phosphate-dependent aminotransferase family.</text>
</comment>
<dbReference type="GO" id="GO:0008483">
    <property type="term" value="F:transaminase activity"/>
    <property type="evidence" value="ECO:0007669"/>
    <property type="project" value="UniProtKB-KW"/>
</dbReference>
<organism evidence="13 14">
    <name type="scientific">Paraglaciecola mesophila</name>
    <dbReference type="NCBI Taxonomy" id="197222"/>
    <lineage>
        <taxon>Bacteria</taxon>
        <taxon>Pseudomonadati</taxon>
        <taxon>Pseudomonadota</taxon>
        <taxon>Gammaproteobacteria</taxon>
        <taxon>Alteromonadales</taxon>
        <taxon>Alteromonadaceae</taxon>
        <taxon>Paraglaciecola</taxon>
    </lineage>
</organism>
<dbReference type="GO" id="GO:0008652">
    <property type="term" value="P:amino acid biosynthetic process"/>
    <property type="evidence" value="ECO:0007669"/>
    <property type="project" value="UniProtKB-ARBA"/>
</dbReference>
<dbReference type="GO" id="GO:0008696">
    <property type="term" value="F:4-amino-4-deoxychorismate lyase activity"/>
    <property type="evidence" value="ECO:0007669"/>
    <property type="project" value="UniProtKB-EC"/>
</dbReference>
<dbReference type="Gene3D" id="3.20.10.10">
    <property type="entry name" value="D-amino Acid Aminotransferase, subunit A, domain 2"/>
    <property type="match status" value="1"/>
</dbReference>
<comment type="function">
    <text evidence="8">Involved in the biosynthesis of p-aminobenzoate (PABA), a precursor of tetrahydrofolate. Converts 4-amino-4-deoxychorismate into 4-aminobenzoate (PABA) and pyruvate.</text>
</comment>
<keyword evidence="13" id="KW-0808">Transferase</keyword>
<dbReference type="InterPro" id="IPR043131">
    <property type="entry name" value="BCAT-like_N"/>
</dbReference>
<dbReference type="SUPFAM" id="SSF56752">
    <property type="entry name" value="D-aminoacid aminotransferase-like PLP-dependent enzymes"/>
    <property type="match status" value="1"/>
</dbReference>
<accession>A0A857JJJ9</accession>
<protein>
    <recommendedName>
        <fullName evidence="9">Aminodeoxychorismate lyase</fullName>
        <ecNumber evidence="6">4.1.3.38</ecNumber>
    </recommendedName>
    <alternativeName>
        <fullName evidence="10">4-amino-4-deoxychorismate lyase</fullName>
    </alternativeName>
</protein>
<comment type="catalytic activity">
    <reaction evidence="7">
        <text>4-amino-4-deoxychorismate = 4-aminobenzoate + pyruvate + H(+)</text>
        <dbReference type="Rhea" id="RHEA:16201"/>
        <dbReference type="ChEBI" id="CHEBI:15361"/>
        <dbReference type="ChEBI" id="CHEBI:15378"/>
        <dbReference type="ChEBI" id="CHEBI:17836"/>
        <dbReference type="ChEBI" id="CHEBI:58406"/>
        <dbReference type="EC" id="4.1.3.38"/>
    </reaction>
</comment>
<evidence type="ECO:0000256" key="2">
    <source>
        <dbReference type="ARBA" id="ARBA00009320"/>
    </source>
</evidence>
<evidence type="ECO:0000256" key="9">
    <source>
        <dbReference type="ARBA" id="ARBA00069174"/>
    </source>
</evidence>
<dbReference type="PROSITE" id="PS00770">
    <property type="entry name" value="AA_TRANSFER_CLASS_4"/>
    <property type="match status" value="1"/>
</dbReference>
<sequence length="285" mass="32074">MSIVFLNGEYLPQEQAKISPMDRGFLFGDGIYEVIPTYQGKTVGFIAHIERMQQGLSSIGIKLDYSRDDWQQIIDNLVSKNESGNRGIYLHVSRGTDSKRAHAYPTDVTPTVFAFSFEIPAAPTPDKSKVKAFNVTSSEDLRWKRCNIKSTSLLGNVMHFQQSQDLGMQETILFNQQQQLTEASSCNVFVVKNEVIATPALDNQLLPGVTRKLLLAILREHSNYKIEERVISMEEVRNADELWLTSSSKEVAPIITLDEKPVGDGSVGDVWQAAQALFSQYKYQY</sequence>